<keyword evidence="5" id="KW-0418">Kinase</keyword>
<dbReference type="PROSITE" id="PS50109">
    <property type="entry name" value="HIS_KIN"/>
    <property type="match status" value="1"/>
</dbReference>
<dbReference type="InterPro" id="IPR003594">
    <property type="entry name" value="HATPase_dom"/>
</dbReference>
<keyword evidence="4" id="KW-0808">Transferase</keyword>
<keyword evidence="6" id="KW-0812">Transmembrane</keyword>
<dbReference type="SMART" id="SM00388">
    <property type="entry name" value="HisKA"/>
    <property type="match status" value="1"/>
</dbReference>
<sequence length="611" mass="64346">MGRARDRRGESIFPIQTLEAATIGRFEAIVAARIRGRTARRRQAVLLLALTGAGLAIALALPVAALFGAAMALVALPALVASLCLVLAAVLAATGAFEVVLGTAIAALSMLIALASLATGGLGSPLLWLLAVAPAECLLAGRAALTRVSLGIASFAACLVLGAEQVLPIGGQVPPSVALASAAAALLYLGLHGLRFRARQARRRRATEAEAMERRVVETMLGEAVLRFSPDGTLIHACEGAARIFGGESRDPRHPFLMACVHVADRVRYLSAFGEIRAGASHAACTVRVMAEDAPAFSEIALELTAIRDGAGRLASILLVVVRPSADERLAADALRRELDEARSLSEAKSNFLAMISHELRTPLNAIIGFSDILDQEFFGKLETPRQKEYVGLIRQSGEHLLCVVNGLLDVSKIEAGRYELMMESFAVDALFAEALAAMRDEAERKGLTLELDSACGDALVTADRRAVYQMLLNLLSNAVKFTDAGGVTLAARFDGAYLDIEMRDTGAGIAPADLTRLGKPFVQGSAGLARRHTGTGLGLSLVKGLAELHGGSMTIRSELGYGTSVLVRIRRDGTAAVPTATKDTTERVVALKHARTDDLPTAAGETRRSA</sequence>
<dbReference type="Pfam" id="PF02518">
    <property type="entry name" value="HATPase_c"/>
    <property type="match status" value="1"/>
</dbReference>
<evidence type="ECO:0000256" key="1">
    <source>
        <dbReference type="ARBA" id="ARBA00000085"/>
    </source>
</evidence>
<dbReference type="PANTHER" id="PTHR43047">
    <property type="entry name" value="TWO-COMPONENT HISTIDINE PROTEIN KINASE"/>
    <property type="match status" value="1"/>
</dbReference>
<comment type="catalytic activity">
    <reaction evidence="1">
        <text>ATP + protein L-histidine = ADP + protein N-phospho-L-histidine.</text>
        <dbReference type="EC" id="2.7.13.3"/>
    </reaction>
</comment>
<dbReference type="InterPro" id="IPR003661">
    <property type="entry name" value="HisK_dim/P_dom"/>
</dbReference>
<dbReference type="EC" id="2.7.13.3" evidence="2"/>
<dbReference type="CDD" id="cd16922">
    <property type="entry name" value="HATPase_EvgS-ArcB-TorS-like"/>
    <property type="match status" value="1"/>
</dbReference>
<feature type="domain" description="Histidine kinase" evidence="7">
    <location>
        <begin position="355"/>
        <end position="574"/>
    </location>
</feature>
<keyword evidence="6" id="KW-1133">Transmembrane helix</keyword>
<dbReference type="SUPFAM" id="SSF47384">
    <property type="entry name" value="Homodimeric domain of signal transducing histidine kinase"/>
    <property type="match status" value="1"/>
</dbReference>
<evidence type="ECO:0000256" key="3">
    <source>
        <dbReference type="ARBA" id="ARBA00022553"/>
    </source>
</evidence>
<evidence type="ECO:0000256" key="6">
    <source>
        <dbReference type="SAM" id="Phobius"/>
    </source>
</evidence>
<evidence type="ECO:0000256" key="5">
    <source>
        <dbReference type="ARBA" id="ARBA00022777"/>
    </source>
</evidence>
<protein>
    <recommendedName>
        <fullName evidence="2">histidine kinase</fullName>
        <ecNumber evidence="2">2.7.13.3</ecNumber>
    </recommendedName>
</protein>
<dbReference type="InterPro" id="IPR004358">
    <property type="entry name" value="Sig_transdc_His_kin-like_C"/>
</dbReference>
<evidence type="ECO:0000313" key="9">
    <source>
        <dbReference type="Proteomes" id="UP000644699"/>
    </source>
</evidence>
<keyword evidence="6" id="KW-0472">Membrane</keyword>
<evidence type="ECO:0000313" key="8">
    <source>
        <dbReference type="EMBL" id="GGD93937.1"/>
    </source>
</evidence>
<dbReference type="RefSeq" id="WP_188907148.1">
    <property type="nucleotide sequence ID" value="NZ_BMIQ01000001.1"/>
</dbReference>
<dbReference type="InterPro" id="IPR036097">
    <property type="entry name" value="HisK_dim/P_sf"/>
</dbReference>
<evidence type="ECO:0000256" key="2">
    <source>
        <dbReference type="ARBA" id="ARBA00012438"/>
    </source>
</evidence>
<feature type="transmembrane region" description="Helical" evidence="6">
    <location>
        <begin position="99"/>
        <end position="120"/>
    </location>
</feature>
<evidence type="ECO:0000256" key="4">
    <source>
        <dbReference type="ARBA" id="ARBA00022679"/>
    </source>
</evidence>
<dbReference type="PANTHER" id="PTHR43047:SF78">
    <property type="entry name" value="SENSORY_REGULATORY PROTEIN RPFC"/>
    <property type="match status" value="1"/>
</dbReference>
<dbReference type="Proteomes" id="UP000644699">
    <property type="component" value="Unassembled WGS sequence"/>
</dbReference>
<dbReference type="InterPro" id="IPR005467">
    <property type="entry name" value="His_kinase_dom"/>
</dbReference>
<reference evidence="8" key="1">
    <citation type="journal article" date="2014" name="Int. J. Syst. Evol. Microbiol.">
        <title>Complete genome sequence of Corynebacterium casei LMG S-19264T (=DSM 44701T), isolated from a smear-ripened cheese.</title>
        <authorList>
            <consortium name="US DOE Joint Genome Institute (JGI-PGF)"/>
            <person name="Walter F."/>
            <person name="Albersmeier A."/>
            <person name="Kalinowski J."/>
            <person name="Ruckert C."/>
        </authorList>
    </citation>
    <scope>NUCLEOTIDE SEQUENCE</scope>
    <source>
        <strain evidence="8">CGMCC 1.15367</strain>
    </source>
</reference>
<organism evidence="8 9">
    <name type="scientific">Aureimonas endophytica</name>
    <dbReference type="NCBI Taxonomy" id="2027858"/>
    <lineage>
        <taxon>Bacteria</taxon>
        <taxon>Pseudomonadati</taxon>
        <taxon>Pseudomonadota</taxon>
        <taxon>Alphaproteobacteria</taxon>
        <taxon>Hyphomicrobiales</taxon>
        <taxon>Aurantimonadaceae</taxon>
        <taxon>Aureimonas</taxon>
    </lineage>
</organism>
<dbReference type="CDD" id="cd00082">
    <property type="entry name" value="HisKA"/>
    <property type="match status" value="1"/>
</dbReference>
<dbReference type="Gene3D" id="1.10.287.130">
    <property type="match status" value="1"/>
</dbReference>
<dbReference type="PRINTS" id="PR00344">
    <property type="entry name" value="BCTRLSENSOR"/>
</dbReference>
<dbReference type="SMART" id="SM00387">
    <property type="entry name" value="HATPase_c"/>
    <property type="match status" value="1"/>
</dbReference>
<feature type="transmembrane region" description="Helical" evidence="6">
    <location>
        <begin position="70"/>
        <end position="92"/>
    </location>
</feature>
<comment type="caution">
    <text evidence="8">The sequence shown here is derived from an EMBL/GenBank/DDBJ whole genome shotgun (WGS) entry which is preliminary data.</text>
</comment>
<dbReference type="InterPro" id="IPR036890">
    <property type="entry name" value="HATPase_C_sf"/>
</dbReference>
<keyword evidence="3" id="KW-0597">Phosphoprotein</keyword>
<dbReference type="SUPFAM" id="SSF55874">
    <property type="entry name" value="ATPase domain of HSP90 chaperone/DNA topoisomerase II/histidine kinase"/>
    <property type="match status" value="1"/>
</dbReference>
<feature type="transmembrane region" description="Helical" evidence="6">
    <location>
        <begin position="152"/>
        <end position="171"/>
    </location>
</feature>
<evidence type="ECO:0000259" key="7">
    <source>
        <dbReference type="PROSITE" id="PS50109"/>
    </source>
</evidence>
<accession>A0A916ZG34</accession>
<gene>
    <name evidence="8" type="ORF">GCM10011390_10810</name>
</gene>
<keyword evidence="9" id="KW-1185">Reference proteome</keyword>
<feature type="transmembrane region" description="Helical" evidence="6">
    <location>
        <begin position="177"/>
        <end position="196"/>
    </location>
</feature>
<dbReference type="GO" id="GO:0000155">
    <property type="term" value="F:phosphorelay sensor kinase activity"/>
    <property type="evidence" value="ECO:0007669"/>
    <property type="project" value="InterPro"/>
</dbReference>
<dbReference type="Pfam" id="PF00512">
    <property type="entry name" value="HisKA"/>
    <property type="match status" value="1"/>
</dbReference>
<proteinExistence type="predicted"/>
<feature type="transmembrane region" description="Helical" evidence="6">
    <location>
        <begin position="44"/>
        <end position="64"/>
    </location>
</feature>
<reference evidence="8" key="2">
    <citation type="submission" date="2020-09" db="EMBL/GenBank/DDBJ databases">
        <authorList>
            <person name="Sun Q."/>
            <person name="Zhou Y."/>
        </authorList>
    </citation>
    <scope>NUCLEOTIDE SEQUENCE</scope>
    <source>
        <strain evidence="8">CGMCC 1.15367</strain>
    </source>
</reference>
<dbReference type="EMBL" id="BMIQ01000001">
    <property type="protein sequence ID" value="GGD93937.1"/>
    <property type="molecule type" value="Genomic_DNA"/>
</dbReference>
<dbReference type="Gene3D" id="3.30.565.10">
    <property type="entry name" value="Histidine kinase-like ATPase, C-terminal domain"/>
    <property type="match status" value="1"/>
</dbReference>
<dbReference type="AlphaFoldDB" id="A0A916ZG34"/>
<name>A0A916ZG34_9HYPH</name>
<feature type="transmembrane region" description="Helical" evidence="6">
    <location>
        <begin position="126"/>
        <end position="145"/>
    </location>
</feature>